<dbReference type="InterPro" id="IPR021381">
    <property type="entry name" value="DUF3011"/>
</dbReference>
<organism evidence="2 3">
    <name type="scientific">Arenimonas soli</name>
    <dbReference type="NCBI Taxonomy" id="2269504"/>
    <lineage>
        <taxon>Bacteria</taxon>
        <taxon>Pseudomonadati</taxon>
        <taxon>Pseudomonadota</taxon>
        <taxon>Gammaproteobacteria</taxon>
        <taxon>Lysobacterales</taxon>
        <taxon>Lysobacteraceae</taxon>
        <taxon>Arenimonas</taxon>
    </lineage>
</organism>
<accession>A0ABQ1HGF1</accession>
<keyword evidence="3" id="KW-1185">Reference proteome</keyword>
<proteinExistence type="predicted"/>
<feature type="chain" id="PRO_5045983060" description="DUF3011 domain-containing protein" evidence="1">
    <location>
        <begin position="22"/>
        <end position="185"/>
    </location>
</feature>
<dbReference type="Pfam" id="PF11218">
    <property type="entry name" value="DUF3011"/>
    <property type="match status" value="1"/>
</dbReference>
<dbReference type="RefSeq" id="WP_188662473.1">
    <property type="nucleotide sequence ID" value="NZ_BMKC01000001.1"/>
</dbReference>
<evidence type="ECO:0000256" key="1">
    <source>
        <dbReference type="SAM" id="SignalP"/>
    </source>
</evidence>
<dbReference type="Proteomes" id="UP000623419">
    <property type="component" value="Unassembled WGS sequence"/>
</dbReference>
<protein>
    <recommendedName>
        <fullName evidence="4">DUF3011 domain-containing protein</fullName>
    </recommendedName>
</protein>
<evidence type="ECO:0000313" key="2">
    <source>
        <dbReference type="EMBL" id="GGA76675.1"/>
    </source>
</evidence>
<reference evidence="3" key="1">
    <citation type="journal article" date="2019" name="Int. J. Syst. Evol. Microbiol.">
        <title>The Global Catalogue of Microorganisms (GCM) 10K type strain sequencing project: providing services to taxonomists for standard genome sequencing and annotation.</title>
        <authorList>
            <consortium name="The Broad Institute Genomics Platform"/>
            <consortium name="The Broad Institute Genome Sequencing Center for Infectious Disease"/>
            <person name="Wu L."/>
            <person name="Ma J."/>
        </authorList>
    </citation>
    <scope>NUCLEOTIDE SEQUENCE [LARGE SCALE GENOMIC DNA]</scope>
    <source>
        <strain evidence="3">CGMCC 1.15905</strain>
    </source>
</reference>
<sequence>MTRLLISLLLAAVALPGAAQARDRYDDYRHGPQVLRCESIKQRDRYCPVDTRGGVRIVRQESRADCVLGRTWGYDRGGVWVTRGCRARFEVGGRAYAQRPYNGRYDPRYRGRDDRGYGYGQAPARLLRCESHDNRPNFCRVPGGLREANIERRLSKAGCDYGYSWGFRRDGVWVDRGCRADFVVF</sequence>
<evidence type="ECO:0000313" key="3">
    <source>
        <dbReference type="Proteomes" id="UP000623419"/>
    </source>
</evidence>
<name>A0ABQ1HGF1_9GAMM</name>
<evidence type="ECO:0008006" key="4">
    <source>
        <dbReference type="Google" id="ProtNLM"/>
    </source>
</evidence>
<gene>
    <name evidence="2" type="ORF">GCM10011521_13650</name>
</gene>
<comment type="caution">
    <text evidence="2">The sequence shown here is derived from an EMBL/GenBank/DDBJ whole genome shotgun (WGS) entry which is preliminary data.</text>
</comment>
<feature type="signal peptide" evidence="1">
    <location>
        <begin position="1"/>
        <end position="21"/>
    </location>
</feature>
<dbReference type="EMBL" id="BMKC01000001">
    <property type="protein sequence ID" value="GGA76675.1"/>
    <property type="molecule type" value="Genomic_DNA"/>
</dbReference>
<keyword evidence="1" id="KW-0732">Signal</keyword>